<dbReference type="InterPro" id="IPR050219">
    <property type="entry name" value="DnaG_primase"/>
</dbReference>
<dbReference type="InterPro" id="IPR013264">
    <property type="entry name" value="DNAG_N"/>
</dbReference>
<dbReference type="Pfam" id="PF13155">
    <property type="entry name" value="Toprim_2"/>
    <property type="match status" value="1"/>
</dbReference>
<keyword evidence="9" id="KW-0460">Magnesium</keyword>
<dbReference type="Pfam" id="PF10410">
    <property type="entry name" value="DnaB_bind"/>
    <property type="match status" value="1"/>
</dbReference>
<evidence type="ECO:0000256" key="1">
    <source>
        <dbReference type="ARBA" id="ARBA00022478"/>
    </source>
</evidence>
<dbReference type="InterPro" id="IPR034151">
    <property type="entry name" value="TOPRIM_DnaG_bac"/>
</dbReference>
<accession>A0ABT2SCB7</accession>
<dbReference type="NCBIfam" id="TIGR01391">
    <property type="entry name" value="dnaG"/>
    <property type="match status" value="1"/>
</dbReference>
<dbReference type="InterPro" id="IPR006295">
    <property type="entry name" value="DNA_primase_DnaG"/>
</dbReference>
<dbReference type="EC" id="2.7.7.101" evidence="12"/>
<keyword evidence="1 12" id="KW-0240">DNA-directed RNA polymerase</keyword>
<evidence type="ECO:0000256" key="2">
    <source>
        <dbReference type="ARBA" id="ARBA00022515"/>
    </source>
</evidence>
<evidence type="ECO:0000256" key="13">
    <source>
        <dbReference type="PIRNR" id="PIRNR002811"/>
    </source>
</evidence>
<evidence type="ECO:0000256" key="8">
    <source>
        <dbReference type="ARBA" id="ARBA00022833"/>
    </source>
</evidence>
<dbReference type="InterPro" id="IPR006171">
    <property type="entry name" value="TOPRIM_dom"/>
</dbReference>
<dbReference type="Pfam" id="PF01807">
    <property type="entry name" value="Zn_ribbon_DnaG"/>
    <property type="match status" value="1"/>
</dbReference>
<dbReference type="SUPFAM" id="SSF56731">
    <property type="entry name" value="DNA primase core"/>
    <property type="match status" value="1"/>
</dbReference>
<keyword evidence="5 12" id="KW-0235">DNA replication</keyword>
<reference evidence="15 16" key="1">
    <citation type="journal article" date="2021" name="ISME Commun">
        <title>Automated analysis of genomic sequences facilitates high-throughput and comprehensive description of bacteria.</title>
        <authorList>
            <person name="Hitch T.C.A."/>
        </authorList>
    </citation>
    <scope>NUCLEOTIDE SEQUENCE [LARGE SCALE GENOMIC DNA]</scope>
    <source>
        <strain evidence="15 16">Sanger_19</strain>
    </source>
</reference>
<dbReference type="PANTHER" id="PTHR30313">
    <property type="entry name" value="DNA PRIMASE"/>
    <property type="match status" value="1"/>
</dbReference>
<dbReference type="PANTHER" id="PTHR30313:SF2">
    <property type="entry name" value="DNA PRIMASE"/>
    <property type="match status" value="1"/>
</dbReference>
<keyword evidence="2 12" id="KW-0639">Primosome</keyword>
<evidence type="ECO:0000256" key="9">
    <source>
        <dbReference type="ARBA" id="ARBA00022842"/>
    </source>
</evidence>
<keyword evidence="11 12" id="KW-0804">Transcription</keyword>
<evidence type="ECO:0000256" key="4">
    <source>
        <dbReference type="ARBA" id="ARBA00022695"/>
    </source>
</evidence>
<proteinExistence type="inferred from homology"/>
<dbReference type="Pfam" id="PF08275">
    <property type="entry name" value="DNAG_N"/>
    <property type="match status" value="1"/>
</dbReference>
<dbReference type="Gene3D" id="1.10.860.10">
    <property type="entry name" value="DNAb Helicase, Chain A"/>
    <property type="match status" value="1"/>
</dbReference>
<protein>
    <recommendedName>
        <fullName evidence="12 13">DNA primase</fullName>
        <ecNumber evidence="12">2.7.7.101</ecNumber>
    </recommendedName>
</protein>
<sequence>MAYYSDELIEEVRSRNDIVDVISGYVRLTKKGSTYFGLCPFHNEKTGSFSVSPNKQMYYCFGCGAGGNVFTFLMQYENFSFPEAMEALAERAGIELPKQEMSAQAKKEADKRQILLEINKAAGKYYYMLLRSEHGKQAYEYFKKRELSDATMQKFGLGYSDKYSDDLYRYLRKLGYDDAILKESGLVSIDEVRGGHDKFWNRAMFPIMDVHNKVIGFGGRVMGDGEPKYLNSPETKVFDKSRNLYALNFARQTKKPQMLLCEGYMDVIALHQAGFDNAVASLGTAFTSGHASLLKRYTKEVYLTFDSDGAGIKAALRAIPILKEVGLTAKVINMKPYKDPDEFIKALGAEEYQKRIDAAENSFMFEIRILEQKYDMKDPEGKTAFQTEVAKKLLDFTTELERNNYMEAVADKYHMSFEALRNLVNQLGTQGGLVKERTPLKSGLNEKKHKKEDGMKQSQKLLLTWLIEYDNLYDKIKDIITPEDFTEDIFRKVAELLYEQKKSGTVNPAQIISLFAEEEEQREVAELFHARIHEVDSAAERDKALKETILRVKDNSISYRSAHLEPTDMQGLQQLVADKRTLQNMEKMHISID</sequence>
<dbReference type="SUPFAM" id="SSF57783">
    <property type="entry name" value="Zinc beta-ribbon"/>
    <property type="match status" value="1"/>
</dbReference>
<dbReference type="InterPro" id="IPR002694">
    <property type="entry name" value="Znf_CHC2"/>
</dbReference>
<comment type="catalytic activity">
    <reaction evidence="12">
        <text>ssDNA + n NTP = ssDNA/pppN(pN)n-1 hybrid + (n-1) diphosphate.</text>
        <dbReference type="EC" id="2.7.7.101"/>
    </reaction>
</comment>
<dbReference type="PROSITE" id="PS50880">
    <property type="entry name" value="TOPRIM"/>
    <property type="match status" value="1"/>
</dbReference>
<dbReference type="Gene3D" id="3.90.580.10">
    <property type="entry name" value="Zinc finger, CHC2-type domain"/>
    <property type="match status" value="1"/>
</dbReference>
<name>A0ABT2SCB7_9FIRM</name>
<keyword evidence="6 12" id="KW-0479">Metal-binding</keyword>
<dbReference type="CDD" id="cd03364">
    <property type="entry name" value="TOPRIM_DnaG_primases"/>
    <property type="match status" value="1"/>
</dbReference>
<gene>
    <name evidence="12 15" type="primary">dnaG</name>
    <name evidence="15" type="ORF">OCV43_04370</name>
</gene>
<comment type="similarity">
    <text evidence="12 13">Belongs to the DnaG primase family.</text>
</comment>
<evidence type="ECO:0000256" key="5">
    <source>
        <dbReference type="ARBA" id="ARBA00022705"/>
    </source>
</evidence>
<dbReference type="HAMAP" id="MF_00974">
    <property type="entry name" value="DNA_primase_DnaG"/>
    <property type="match status" value="1"/>
</dbReference>
<organism evidence="15 16">
    <name type="scientific">Roseburia amylophila</name>
    <dbReference type="NCBI Taxonomy" id="2981794"/>
    <lineage>
        <taxon>Bacteria</taxon>
        <taxon>Bacillati</taxon>
        <taxon>Bacillota</taxon>
        <taxon>Clostridia</taxon>
        <taxon>Lachnospirales</taxon>
        <taxon>Lachnospiraceae</taxon>
        <taxon>Roseburia</taxon>
    </lineage>
</organism>
<evidence type="ECO:0000256" key="12">
    <source>
        <dbReference type="HAMAP-Rule" id="MF_00974"/>
    </source>
</evidence>
<evidence type="ECO:0000256" key="11">
    <source>
        <dbReference type="ARBA" id="ARBA00023163"/>
    </source>
</evidence>
<comment type="cofactor">
    <cofactor evidence="12 13">
        <name>Zn(2+)</name>
        <dbReference type="ChEBI" id="CHEBI:29105"/>
    </cofactor>
    <text evidence="12 13">Binds 1 zinc ion per monomer.</text>
</comment>
<keyword evidence="3 12" id="KW-0808">Transferase</keyword>
<keyword evidence="4 12" id="KW-0548">Nucleotidyltransferase</keyword>
<feature type="zinc finger region" description="CHC2-type" evidence="12">
    <location>
        <begin position="39"/>
        <end position="63"/>
    </location>
</feature>
<dbReference type="InterPro" id="IPR030846">
    <property type="entry name" value="DnaG_bac"/>
</dbReference>
<dbReference type="InterPro" id="IPR036977">
    <property type="entry name" value="DNA_primase_Znf_CHC2"/>
</dbReference>
<dbReference type="RefSeq" id="WP_262623507.1">
    <property type="nucleotide sequence ID" value="NZ_JAOQKI010000005.1"/>
</dbReference>
<dbReference type="PIRSF" id="PIRSF002811">
    <property type="entry name" value="DnaG"/>
    <property type="match status" value="1"/>
</dbReference>
<comment type="function">
    <text evidence="12 13">RNA polymerase that catalyzes the synthesis of short RNA molecules used as primers for DNA polymerase during DNA replication.</text>
</comment>
<dbReference type="SMART" id="SM00400">
    <property type="entry name" value="ZnF_CHCC"/>
    <property type="match status" value="1"/>
</dbReference>
<dbReference type="InterPro" id="IPR019475">
    <property type="entry name" value="DNA_primase_DnaB-bd"/>
</dbReference>
<dbReference type="Gene3D" id="3.90.980.10">
    <property type="entry name" value="DNA primase, catalytic core, N-terminal domain"/>
    <property type="match status" value="1"/>
</dbReference>
<keyword evidence="10 12" id="KW-0238">DNA-binding</keyword>
<evidence type="ECO:0000313" key="15">
    <source>
        <dbReference type="EMBL" id="MCU6716515.1"/>
    </source>
</evidence>
<dbReference type="InterPro" id="IPR037068">
    <property type="entry name" value="DNA_primase_core_N_sf"/>
</dbReference>
<comment type="subunit">
    <text evidence="12">Monomer. Interacts with DnaB.</text>
</comment>
<comment type="domain">
    <text evidence="12">Contains an N-terminal zinc-binding domain, a central core domain that contains the primase activity, and a C-terminal DnaB-binding domain.</text>
</comment>
<dbReference type="SMART" id="SM00493">
    <property type="entry name" value="TOPRIM"/>
    <property type="match status" value="1"/>
</dbReference>
<dbReference type="EMBL" id="JAOQKI010000005">
    <property type="protein sequence ID" value="MCU6716515.1"/>
    <property type="molecule type" value="Genomic_DNA"/>
</dbReference>
<dbReference type="Gene3D" id="3.40.1360.10">
    <property type="match status" value="1"/>
</dbReference>
<evidence type="ECO:0000256" key="10">
    <source>
        <dbReference type="ARBA" id="ARBA00023125"/>
    </source>
</evidence>
<evidence type="ECO:0000256" key="7">
    <source>
        <dbReference type="ARBA" id="ARBA00022771"/>
    </source>
</evidence>
<evidence type="ECO:0000256" key="3">
    <source>
        <dbReference type="ARBA" id="ARBA00022679"/>
    </source>
</evidence>
<keyword evidence="8 12" id="KW-0862">Zinc</keyword>
<keyword evidence="7 12" id="KW-0863">Zinc-finger</keyword>
<evidence type="ECO:0000259" key="14">
    <source>
        <dbReference type="PROSITE" id="PS50880"/>
    </source>
</evidence>
<evidence type="ECO:0000313" key="16">
    <source>
        <dbReference type="Proteomes" id="UP001209666"/>
    </source>
</evidence>
<feature type="domain" description="Toprim" evidence="14">
    <location>
        <begin position="256"/>
        <end position="337"/>
    </location>
</feature>
<keyword evidence="16" id="KW-1185">Reference proteome</keyword>
<evidence type="ECO:0000256" key="6">
    <source>
        <dbReference type="ARBA" id="ARBA00022723"/>
    </source>
</evidence>
<dbReference type="InterPro" id="IPR016136">
    <property type="entry name" value="DNA_helicase_N/primase_C"/>
</dbReference>
<comment type="caution">
    <text evidence="15">The sequence shown here is derived from an EMBL/GenBank/DDBJ whole genome shotgun (WGS) entry which is preliminary data.</text>
</comment>
<dbReference type="Proteomes" id="UP001209666">
    <property type="component" value="Unassembled WGS sequence"/>
</dbReference>